<dbReference type="PATRIC" id="fig|743719.3.peg.3972"/>
<dbReference type="Proteomes" id="UP000003891">
    <property type="component" value="Unassembled WGS sequence"/>
</dbReference>
<evidence type="ECO:0000259" key="1">
    <source>
        <dbReference type="Pfam" id="PF14285"/>
    </source>
</evidence>
<dbReference type="STRING" id="743719.PaelaDRAFT_3916"/>
<dbReference type="eggNOG" id="COG2834">
    <property type="taxonomic scope" value="Bacteria"/>
</dbReference>
<dbReference type="InterPro" id="IPR025377">
    <property type="entry name" value="DUF4367"/>
</dbReference>
<reference evidence="2 3" key="1">
    <citation type="submission" date="2011-09" db="EMBL/GenBank/DDBJ databases">
        <title>The draft genome of Paenibacillus lactis 154.</title>
        <authorList>
            <consortium name="US DOE Joint Genome Institute (JGI-PGF)"/>
            <person name="Lucas S."/>
            <person name="Han J."/>
            <person name="Lapidus A."/>
            <person name="Cheng J.-F."/>
            <person name="Goodwin L."/>
            <person name="Pitluck S."/>
            <person name="Peters L."/>
            <person name="Land M.L."/>
            <person name="Hauser L."/>
            <person name="Siebers A."/>
            <person name="Thelen M."/>
            <person name="Hugenholtz P."/>
            <person name="Allgaier M."/>
            <person name="Woyke T.J."/>
        </authorList>
    </citation>
    <scope>NUCLEOTIDE SEQUENCE [LARGE SCALE GENOMIC DNA]</scope>
    <source>
        <strain evidence="2 3">154</strain>
    </source>
</reference>
<proteinExistence type="predicted"/>
<feature type="domain" description="DUF4367" evidence="1">
    <location>
        <begin position="18"/>
        <end position="132"/>
    </location>
</feature>
<sequence>MEETSLDDARRKVMFTLVSPTYLPAGYALETVRIFQDSDGEYRTVFMEYVNGEGQILQFNQHLIRENSSPEKTTINHAMAIIKDTVINGYKAVLIIQDPDLTHLEWITADHIKQSIFGVLAEEEIISVAESLQ</sequence>
<accession>G4HIV5</accession>
<evidence type="ECO:0000313" key="2">
    <source>
        <dbReference type="EMBL" id="EHB62673.1"/>
    </source>
</evidence>
<dbReference type="Pfam" id="PF14285">
    <property type="entry name" value="DUF4367"/>
    <property type="match status" value="1"/>
</dbReference>
<dbReference type="AlphaFoldDB" id="G4HIV5"/>
<evidence type="ECO:0000313" key="3">
    <source>
        <dbReference type="Proteomes" id="UP000003891"/>
    </source>
</evidence>
<organism evidence="2 3">
    <name type="scientific">Paenibacillus lactis 154</name>
    <dbReference type="NCBI Taxonomy" id="743719"/>
    <lineage>
        <taxon>Bacteria</taxon>
        <taxon>Bacillati</taxon>
        <taxon>Bacillota</taxon>
        <taxon>Bacilli</taxon>
        <taxon>Bacillales</taxon>
        <taxon>Paenibacillaceae</taxon>
        <taxon>Paenibacillus</taxon>
    </lineage>
</organism>
<gene>
    <name evidence="2" type="ORF">PaelaDRAFT_3916</name>
</gene>
<name>G4HIV5_9BACL</name>
<dbReference type="EMBL" id="AGIP01000009">
    <property type="protein sequence ID" value="EHB62673.1"/>
    <property type="molecule type" value="Genomic_DNA"/>
</dbReference>
<protein>
    <recommendedName>
        <fullName evidence="1">DUF4367 domain-containing protein</fullName>
    </recommendedName>
</protein>